<dbReference type="Gene3D" id="3.90.1300.10">
    <property type="entry name" value="Amidase signature (AS) domain"/>
    <property type="match status" value="1"/>
</dbReference>
<evidence type="ECO:0000313" key="4">
    <source>
        <dbReference type="Proteomes" id="UP000295416"/>
    </source>
</evidence>
<dbReference type="AlphaFoldDB" id="A0A4V2SNG1"/>
<dbReference type="PROSITE" id="PS00571">
    <property type="entry name" value="AMIDASES"/>
    <property type="match status" value="1"/>
</dbReference>
<accession>A0A4V2SNG1</accession>
<name>A0A4V2SNG1_9BACL</name>
<evidence type="ECO:0000313" key="3">
    <source>
        <dbReference type="EMBL" id="TCP30946.1"/>
    </source>
</evidence>
<feature type="domain" description="Amidase" evidence="2">
    <location>
        <begin position="22"/>
        <end position="433"/>
    </location>
</feature>
<dbReference type="GO" id="GO:0016740">
    <property type="term" value="F:transferase activity"/>
    <property type="evidence" value="ECO:0007669"/>
    <property type="project" value="UniProtKB-KW"/>
</dbReference>
<evidence type="ECO:0000256" key="1">
    <source>
        <dbReference type="ARBA" id="ARBA00009199"/>
    </source>
</evidence>
<dbReference type="Proteomes" id="UP000295416">
    <property type="component" value="Unassembled WGS sequence"/>
</dbReference>
<dbReference type="InterPro" id="IPR000120">
    <property type="entry name" value="Amidase"/>
</dbReference>
<dbReference type="PANTHER" id="PTHR11895:SF7">
    <property type="entry name" value="GLUTAMYL-TRNA(GLN) AMIDOTRANSFERASE SUBUNIT A, MITOCHONDRIAL"/>
    <property type="match status" value="1"/>
</dbReference>
<proteinExistence type="inferred from homology"/>
<dbReference type="InterPro" id="IPR023631">
    <property type="entry name" value="Amidase_dom"/>
</dbReference>
<comment type="caution">
    <text evidence="3">The sequence shown here is derived from an EMBL/GenBank/DDBJ whole genome shotgun (WGS) entry which is preliminary data.</text>
</comment>
<dbReference type="InterPro" id="IPR020556">
    <property type="entry name" value="Amidase_CS"/>
</dbReference>
<sequence length="464" mass="50923">MIKMAIKELVDGYRSKRFSPVEITKDYLKQIKAADRTFNIFITVTEEIALNQAEIAERKVMAGDGLDILQGVPFSYKDSIDTKGIRTTNGSLVDKNRIPSKDAKVIKILNDVGAVNLGKTNMYEYAFGITSDNPFYGPVRNPWDTRLTAGGSSGGSAAAVAANLCMGSIGTDTAGSIRVPSSCCGVVGLKPTYGLIDMKGITPLSWSLDHAGPIARNVTDLALVMEALTNKPFGKSCIPDIKGMRVGIPKQHFNERIAVEIRQIYHKAVLEFERLGAVLVEIDLPFAAEALGVASTVATAEVGYVHKDRMKSSINLYSDGAKKVFKTSQSISSFSYIEAMNKREKMSHQLTELYNYIDVIVTPTLPAIPTEIGANEVQFPEEREDVEDCMIRFTCLFNITGHPTLSIPCGLTDKSIPVGLQIIANHHREDLLLRAAFTYEQTALLDFYSKRDMIFSNEIKEGGD</sequence>
<reference evidence="3 4" key="1">
    <citation type="submission" date="2019-03" db="EMBL/GenBank/DDBJ databases">
        <title>Genomic Encyclopedia of Type Strains, Phase IV (KMG-IV): sequencing the most valuable type-strain genomes for metagenomic binning, comparative biology and taxonomic classification.</title>
        <authorList>
            <person name="Goeker M."/>
        </authorList>
    </citation>
    <scope>NUCLEOTIDE SEQUENCE [LARGE SCALE GENOMIC DNA]</scope>
    <source>
        <strain evidence="3 4">DSM 19377</strain>
    </source>
</reference>
<comment type="similarity">
    <text evidence="1">Belongs to the amidase family.</text>
</comment>
<keyword evidence="4" id="KW-1185">Reference proteome</keyword>
<dbReference type="SUPFAM" id="SSF75304">
    <property type="entry name" value="Amidase signature (AS) enzymes"/>
    <property type="match status" value="1"/>
</dbReference>
<gene>
    <name evidence="3" type="ORF">EV207_104125</name>
</gene>
<organism evidence="3 4">
    <name type="scientific">Scopulibacillus darangshiensis</name>
    <dbReference type="NCBI Taxonomy" id="442528"/>
    <lineage>
        <taxon>Bacteria</taxon>
        <taxon>Bacillati</taxon>
        <taxon>Bacillota</taxon>
        <taxon>Bacilli</taxon>
        <taxon>Bacillales</taxon>
        <taxon>Sporolactobacillaceae</taxon>
        <taxon>Scopulibacillus</taxon>
    </lineage>
</organism>
<evidence type="ECO:0000259" key="2">
    <source>
        <dbReference type="Pfam" id="PF01425"/>
    </source>
</evidence>
<dbReference type="InterPro" id="IPR036928">
    <property type="entry name" value="AS_sf"/>
</dbReference>
<dbReference type="PANTHER" id="PTHR11895">
    <property type="entry name" value="TRANSAMIDASE"/>
    <property type="match status" value="1"/>
</dbReference>
<keyword evidence="3" id="KW-0808">Transferase</keyword>
<dbReference type="OrthoDB" id="9811471at2"/>
<dbReference type="Pfam" id="PF01425">
    <property type="entry name" value="Amidase"/>
    <property type="match status" value="1"/>
</dbReference>
<protein>
    <submittedName>
        <fullName evidence="3">Aspartyl-tRNA(Asn)/glutamyl-tRNA(Gln) amidotransferase subunit A</fullName>
    </submittedName>
</protein>
<dbReference type="EMBL" id="SLXK01000004">
    <property type="protein sequence ID" value="TCP30946.1"/>
    <property type="molecule type" value="Genomic_DNA"/>
</dbReference>